<dbReference type="FunFam" id="1.10.8.10:FF:000002">
    <property type="entry name" value="UV excision repair protein RAD23 homolog"/>
    <property type="match status" value="1"/>
</dbReference>
<dbReference type="GO" id="GO:0006289">
    <property type="term" value="P:nucleotide-excision repair"/>
    <property type="evidence" value="ECO:0007669"/>
    <property type="project" value="UniProtKB-UniRule"/>
</dbReference>
<dbReference type="GO" id="GO:0003684">
    <property type="term" value="F:damaged DNA binding"/>
    <property type="evidence" value="ECO:0007669"/>
    <property type="project" value="UniProtKB-UniRule"/>
</dbReference>
<dbReference type="Gene3D" id="1.10.8.10">
    <property type="entry name" value="DNA helicase RuvA subunit, C-terminal domain"/>
    <property type="match status" value="2"/>
</dbReference>
<dbReference type="GO" id="GO:0005829">
    <property type="term" value="C:cytosol"/>
    <property type="evidence" value="ECO:0007669"/>
    <property type="project" value="TreeGrafter"/>
</dbReference>
<reference evidence="9 10" key="1">
    <citation type="submission" date="2015-04" db="EMBL/GenBank/DDBJ databases">
        <authorList>
            <consortium name="Pathogen Informatics"/>
        </authorList>
    </citation>
    <scope>NUCLEOTIDE SEQUENCE [LARGE SCALE GENOMIC DNA]</scope>
    <source>
        <strain evidence="9 10">SGS1</strain>
    </source>
</reference>
<evidence type="ECO:0000256" key="1">
    <source>
        <dbReference type="ARBA" id="ARBA00022737"/>
    </source>
</evidence>
<dbReference type="Proteomes" id="UP000220158">
    <property type="component" value="Chromosome 8"/>
</dbReference>
<sequence length="381" mass="43644">MKIKVRTLQNNEEEINVDKDDTILDVKKKVENVLPEMPCDKQKLIFSGRILKDESKAADILNENDIVIVMVTRKIFNKSNSKENTNDTSSNALKNNDNKSNDPKTNTDNKELNTNDNINTLNNSEQKIEKNEDNKTESKENENISNAESMLLTGEKLKETIDNICAMGFERGNVEKAMILAYNNPNRAIDYLTNGFPTSNEMNENAYEREDGGNISNLSNLLMNDNLLNENQRQSLSQNPESFRNSPFFNVLRDVALSNPQRIPEILEIIGRTDPSFLEYIREHQGEFLRAIQNYSNENVENEQSNESFIEQNNQNINDQSSENYNIPITPLNENEMESIKKLESLGFPKHIALEAFIACDKNEEMAANYLFENMNDYSSE</sequence>
<keyword evidence="2 5" id="KW-0227">DNA damage</keyword>
<dbReference type="PROSITE" id="PS50053">
    <property type="entry name" value="UBIQUITIN_2"/>
    <property type="match status" value="1"/>
</dbReference>
<dbReference type="NCBIfam" id="TIGR00601">
    <property type="entry name" value="rad23"/>
    <property type="match status" value="1"/>
</dbReference>
<dbReference type="InterPro" id="IPR000626">
    <property type="entry name" value="Ubiquitin-like_dom"/>
</dbReference>
<dbReference type="Gene3D" id="1.10.10.540">
    <property type="entry name" value="XPC-binding domain"/>
    <property type="match status" value="1"/>
</dbReference>
<dbReference type="RefSeq" id="XP_028532675.1">
    <property type="nucleotide sequence ID" value="XM_028676158.1"/>
</dbReference>
<protein>
    <recommendedName>
        <fullName evidence="5">UV excision repair protein RAD23</fullName>
    </recommendedName>
</protein>
<dbReference type="Pfam" id="PF00240">
    <property type="entry name" value="ubiquitin"/>
    <property type="match status" value="1"/>
</dbReference>
<dbReference type="SUPFAM" id="SSF46934">
    <property type="entry name" value="UBA-like"/>
    <property type="match status" value="2"/>
</dbReference>
<dbReference type="PROSITE" id="PS50030">
    <property type="entry name" value="UBA"/>
    <property type="match status" value="2"/>
</dbReference>
<dbReference type="OrthoDB" id="419317at2759"/>
<dbReference type="FunFam" id="1.10.8.10:FF:000003">
    <property type="entry name" value="UV excision repair protein RAD23 homolog"/>
    <property type="match status" value="1"/>
</dbReference>
<name>A0A1J1H429_PLARL</name>
<dbReference type="VEuPathDB" id="PlasmoDB:PRELSG_0809600"/>
<dbReference type="CDD" id="cd14281">
    <property type="entry name" value="UBA2_Rad23_like"/>
    <property type="match status" value="1"/>
</dbReference>
<dbReference type="GO" id="GO:0031593">
    <property type="term" value="F:polyubiquitin modification-dependent protein binding"/>
    <property type="evidence" value="ECO:0007669"/>
    <property type="project" value="UniProtKB-UniRule"/>
</dbReference>
<feature type="compositionally biased region" description="Low complexity" evidence="6">
    <location>
        <begin position="114"/>
        <end position="123"/>
    </location>
</feature>
<feature type="region of interest" description="Disordered" evidence="6">
    <location>
        <begin position="80"/>
        <end position="147"/>
    </location>
</feature>
<dbReference type="InterPro" id="IPR004806">
    <property type="entry name" value="Rad23"/>
</dbReference>
<feature type="compositionally biased region" description="Basic and acidic residues" evidence="6">
    <location>
        <begin position="126"/>
        <end position="142"/>
    </location>
</feature>
<dbReference type="InterPro" id="IPR015940">
    <property type="entry name" value="UBA"/>
</dbReference>
<evidence type="ECO:0000313" key="9">
    <source>
        <dbReference type="EMBL" id="CRG99670.1"/>
    </source>
</evidence>
<dbReference type="AlphaFoldDB" id="A0A1J1H429"/>
<comment type="similarity">
    <text evidence="5">Belongs to the RAD23 family.</text>
</comment>
<dbReference type="InterPro" id="IPR015360">
    <property type="entry name" value="XPC-bd"/>
</dbReference>
<keyword evidence="10" id="KW-1185">Reference proteome</keyword>
<evidence type="ECO:0000256" key="3">
    <source>
        <dbReference type="ARBA" id="ARBA00023204"/>
    </source>
</evidence>
<evidence type="ECO:0000256" key="2">
    <source>
        <dbReference type="ARBA" id="ARBA00022763"/>
    </source>
</evidence>
<keyword evidence="5" id="KW-0963">Cytoplasm</keyword>
<dbReference type="EMBL" id="LN835303">
    <property type="protein sequence ID" value="CRG99670.1"/>
    <property type="molecule type" value="Genomic_DNA"/>
</dbReference>
<dbReference type="GO" id="GO:0070628">
    <property type="term" value="F:proteasome binding"/>
    <property type="evidence" value="ECO:0007669"/>
    <property type="project" value="TreeGrafter"/>
</dbReference>
<keyword evidence="1" id="KW-0677">Repeat</keyword>
<comment type="subcellular location">
    <subcellularLocation>
        <location evidence="5">Nucleus</location>
    </subcellularLocation>
    <subcellularLocation>
        <location evidence="5">Cytoplasm</location>
    </subcellularLocation>
</comment>
<dbReference type="SMART" id="SM00213">
    <property type="entry name" value="UBQ"/>
    <property type="match status" value="1"/>
</dbReference>
<evidence type="ECO:0000259" key="7">
    <source>
        <dbReference type="PROSITE" id="PS50030"/>
    </source>
</evidence>
<feature type="compositionally biased region" description="Basic and acidic residues" evidence="6">
    <location>
        <begin position="96"/>
        <end position="113"/>
    </location>
</feature>
<comment type="function">
    <text evidence="5">Multiubiquitin chain receptor involved in modulation of proteasomal degradation. Involved in nucleotide excision repair.</text>
</comment>
<dbReference type="Gene3D" id="3.10.20.90">
    <property type="entry name" value="Phosphatidylinositol 3-kinase Catalytic Subunit, Chain A, domain 1"/>
    <property type="match status" value="1"/>
</dbReference>
<dbReference type="InterPro" id="IPR029071">
    <property type="entry name" value="Ubiquitin-like_domsf"/>
</dbReference>
<dbReference type="InterPro" id="IPR036353">
    <property type="entry name" value="XPC-bd_sf"/>
</dbReference>
<gene>
    <name evidence="9" type="ORF">PRELSG_0809600</name>
</gene>
<dbReference type="InterPro" id="IPR009060">
    <property type="entry name" value="UBA-like_sf"/>
</dbReference>
<dbReference type="GO" id="GO:0043130">
    <property type="term" value="F:ubiquitin binding"/>
    <property type="evidence" value="ECO:0007669"/>
    <property type="project" value="UniProtKB-UniRule"/>
</dbReference>
<dbReference type="GO" id="GO:0005654">
    <property type="term" value="C:nucleoplasm"/>
    <property type="evidence" value="ECO:0007669"/>
    <property type="project" value="TreeGrafter"/>
</dbReference>
<organism evidence="9 10">
    <name type="scientific">Plasmodium relictum</name>
    <dbReference type="NCBI Taxonomy" id="85471"/>
    <lineage>
        <taxon>Eukaryota</taxon>
        <taxon>Sar</taxon>
        <taxon>Alveolata</taxon>
        <taxon>Apicomplexa</taxon>
        <taxon>Aconoidasida</taxon>
        <taxon>Haemosporida</taxon>
        <taxon>Plasmodiidae</taxon>
        <taxon>Plasmodium</taxon>
        <taxon>Plasmodium (Haemamoeba)</taxon>
    </lineage>
</organism>
<feature type="domain" description="Ubiquitin-like" evidence="8">
    <location>
        <begin position="1"/>
        <end position="74"/>
    </location>
</feature>
<dbReference type="SUPFAM" id="SSF54236">
    <property type="entry name" value="Ubiquitin-like"/>
    <property type="match status" value="1"/>
</dbReference>
<feature type="domain" description="UBA" evidence="7">
    <location>
        <begin position="155"/>
        <end position="195"/>
    </location>
</feature>
<evidence type="ECO:0000256" key="5">
    <source>
        <dbReference type="RuleBase" id="RU367049"/>
    </source>
</evidence>
<proteinExistence type="inferred from homology"/>
<dbReference type="OMA" id="PHMLEPI"/>
<dbReference type="Pfam" id="PF09280">
    <property type="entry name" value="XPC-binding"/>
    <property type="match status" value="1"/>
</dbReference>
<dbReference type="GO" id="GO:0043161">
    <property type="term" value="P:proteasome-mediated ubiquitin-dependent protein catabolic process"/>
    <property type="evidence" value="ECO:0007669"/>
    <property type="project" value="UniProtKB-UniRule"/>
</dbReference>
<dbReference type="SMART" id="SM00165">
    <property type="entry name" value="UBA"/>
    <property type="match status" value="2"/>
</dbReference>
<dbReference type="SUPFAM" id="SSF101238">
    <property type="entry name" value="XPC-binding domain"/>
    <property type="match status" value="1"/>
</dbReference>
<dbReference type="KEGG" id="prel:PRELSG_0809600"/>
<dbReference type="GeneID" id="39735772"/>
<evidence type="ECO:0000259" key="8">
    <source>
        <dbReference type="PROSITE" id="PS50053"/>
    </source>
</evidence>
<dbReference type="CDD" id="cd01805">
    <property type="entry name" value="Ubl_Rad23"/>
    <property type="match status" value="1"/>
</dbReference>
<dbReference type="Pfam" id="PF00627">
    <property type="entry name" value="UBA"/>
    <property type="match status" value="2"/>
</dbReference>
<dbReference type="PANTHER" id="PTHR10621">
    <property type="entry name" value="UV EXCISION REPAIR PROTEIN RAD23"/>
    <property type="match status" value="1"/>
</dbReference>
<keyword evidence="4 5" id="KW-0539">Nucleus</keyword>
<accession>A0A1J1H429</accession>
<evidence type="ECO:0000256" key="4">
    <source>
        <dbReference type="ARBA" id="ARBA00023242"/>
    </source>
</evidence>
<keyword evidence="3 5" id="KW-0234">DNA repair</keyword>
<feature type="compositionally biased region" description="Polar residues" evidence="6">
    <location>
        <begin position="86"/>
        <end position="95"/>
    </location>
</feature>
<evidence type="ECO:0000313" key="10">
    <source>
        <dbReference type="Proteomes" id="UP000220158"/>
    </source>
</evidence>
<dbReference type="PANTHER" id="PTHR10621:SF0">
    <property type="entry name" value="UV EXCISION REPAIR PROTEIN RAD23"/>
    <property type="match status" value="1"/>
</dbReference>
<feature type="domain" description="UBA" evidence="7">
    <location>
        <begin position="331"/>
        <end position="374"/>
    </location>
</feature>
<dbReference type="PRINTS" id="PR01839">
    <property type="entry name" value="RAD23PROTEIN"/>
</dbReference>
<evidence type="ECO:0000256" key="6">
    <source>
        <dbReference type="SAM" id="MobiDB-lite"/>
    </source>
</evidence>